<dbReference type="AlphaFoldDB" id="A0A8D8YZR5"/>
<protein>
    <submittedName>
        <fullName evidence="1">Uncharacterized protein</fullName>
    </submittedName>
</protein>
<proteinExistence type="predicted"/>
<dbReference type="EMBL" id="HBUF01406807">
    <property type="protein sequence ID" value="CAG6738230.1"/>
    <property type="molecule type" value="Transcribed_RNA"/>
</dbReference>
<accession>A0A8D8YZR5</accession>
<name>A0A8D8YZR5_9HEMI</name>
<reference evidence="1" key="1">
    <citation type="submission" date="2021-05" db="EMBL/GenBank/DDBJ databases">
        <authorList>
            <person name="Alioto T."/>
            <person name="Alioto T."/>
            <person name="Gomez Garrido J."/>
        </authorList>
    </citation>
    <scope>NUCLEOTIDE SEQUENCE</scope>
</reference>
<organism evidence="1">
    <name type="scientific">Cacopsylla melanoneura</name>
    <dbReference type="NCBI Taxonomy" id="428564"/>
    <lineage>
        <taxon>Eukaryota</taxon>
        <taxon>Metazoa</taxon>
        <taxon>Ecdysozoa</taxon>
        <taxon>Arthropoda</taxon>
        <taxon>Hexapoda</taxon>
        <taxon>Insecta</taxon>
        <taxon>Pterygota</taxon>
        <taxon>Neoptera</taxon>
        <taxon>Paraneoptera</taxon>
        <taxon>Hemiptera</taxon>
        <taxon>Sternorrhyncha</taxon>
        <taxon>Psylloidea</taxon>
        <taxon>Psyllidae</taxon>
        <taxon>Psyllinae</taxon>
        <taxon>Cacopsylla</taxon>
    </lineage>
</organism>
<sequence length="130" mass="14414">MRVCVGIRLGCKICSRPHTCSCGSTVDSEGRHGMSCKFSAGRISRHSEINKIVQRALSSANISSRLEPNGLLREDGKRPDGITNIAWERGKFLVWDVTCVDSMAKSYLDCSLVPVYPGESATKNKQPRWR</sequence>
<evidence type="ECO:0000313" key="1">
    <source>
        <dbReference type="EMBL" id="CAG6738230.1"/>
    </source>
</evidence>